<gene>
    <name evidence="2" type="ORF">HNR40_004280</name>
</gene>
<keyword evidence="1" id="KW-0732">Signal</keyword>
<accession>A0A7W8A3F6</accession>
<keyword evidence="3" id="KW-1185">Reference proteome</keyword>
<comment type="caution">
    <text evidence="2">The sequence shown here is derived from an EMBL/GenBank/DDBJ whole genome shotgun (WGS) entry which is preliminary data.</text>
</comment>
<evidence type="ECO:0000256" key="1">
    <source>
        <dbReference type="SAM" id="SignalP"/>
    </source>
</evidence>
<protein>
    <submittedName>
        <fullName evidence="2">Putative lipid-binding transport protein (Tim44 family)</fullName>
    </submittedName>
</protein>
<dbReference type="AlphaFoldDB" id="A0A7W8A3F6"/>
<reference evidence="2 3" key="1">
    <citation type="submission" date="2020-08" db="EMBL/GenBank/DDBJ databases">
        <title>Genomic Encyclopedia of Type Strains, Phase IV (KMG-IV): sequencing the most valuable type-strain genomes for metagenomic binning, comparative biology and taxonomic classification.</title>
        <authorList>
            <person name="Goeker M."/>
        </authorList>
    </citation>
    <scope>NUCLEOTIDE SEQUENCE [LARGE SCALE GENOMIC DNA]</scope>
    <source>
        <strain evidence="2 3">DSM 45385</strain>
    </source>
</reference>
<organism evidence="2 3">
    <name type="scientific">Nonomuraea endophytica</name>
    <dbReference type="NCBI Taxonomy" id="714136"/>
    <lineage>
        <taxon>Bacteria</taxon>
        <taxon>Bacillati</taxon>
        <taxon>Actinomycetota</taxon>
        <taxon>Actinomycetes</taxon>
        <taxon>Streptosporangiales</taxon>
        <taxon>Streptosporangiaceae</taxon>
        <taxon>Nonomuraea</taxon>
    </lineage>
</organism>
<dbReference type="Proteomes" id="UP000568380">
    <property type="component" value="Unassembled WGS sequence"/>
</dbReference>
<proteinExistence type="predicted"/>
<evidence type="ECO:0000313" key="3">
    <source>
        <dbReference type="Proteomes" id="UP000568380"/>
    </source>
</evidence>
<evidence type="ECO:0000313" key="2">
    <source>
        <dbReference type="EMBL" id="MBB5078794.1"/>
    </source>
</evidence>
<sequence>MRYLVLIPVAAAGLFLASPAQAAPAPPGESHSMPGTLLAGLTQGLPINGLPVG</sequence>
<feature type="signal peptide" evidence="1">
    <location>
        <begin position="1"/>
        <end position="22"/>
    </location>
</feature>
<name>A0A7W8A3F6_9ACTN</name>
<feature type="chain" id="PRO_5031350703" evidence="1">
    <location>
        <begin position="23"/>
        <end position="53"/>
    </location>
</feature>
<dbReference type="RefSeq" id="WP_184963816.1">
    <property type="nucleotide sequence ID" value="NZ_JACHIN010000005.1"/>
</dbReference>
<dbReference type="EMBL" id="JACHIN010000005">
    <property type="protein sequence ID" value="MBB5078794.1"/>
    <property type="molecule type" value="Genomic_DNA"/>
</dbReference>